<comment type="caution">
    <text evidence="3">The sequence shown here is derived from an EMBL/GenBank/DDBJ whole genome shotgun (WGS) entry which is preliminary data.</text>
</comment>
<name>A0A428T7H3_9HYPO</name>
<keyword evidence="2" id="KW-1133">Transmembrane helix</keyword>
<keyword evidence="2" id="KW-0812">Transmembrane</keyword>
<feature type="transmembrane region" description="Helical" evidence="2">
    <location>
        <begin position="51"/>
        <end position="70"/>
    </location>
</feature>
<feature type="region of interest" description="Disordered" evidence="1">
    <location>
        <begin position="87"/>
        <end position="110"/>
    </location>
</feature>
<protein>
    <submittedName>
        <fullName evidence="3">Uncharacterized protein</fullName>
    </submittedName>
</protein>
<reference evidence="3 4" key="1">
    <citation type="submission" date="2017-06" db="EMBL/GenBank/DDBJ databases">
        <title>Cmopartive genomic analysis of Ambrosia Fusariam Clade fungi.</title>
        <authorList>
            <person name="Stajich J.E."/>
            <person name="Carrillo J."/>
            <person name="Kijimoto T."/>
            <person name="Eskalen A."/>
            <person name="O'Donnell K."/>
            <person name="Kasson M."/>
        </authorList>
    </citation>
    <scope>NUCLEOTIDE SEQUENCE [LARGE SCALE GENOMIC DNA]</scope>
    <source>
        <strain evidence="3 4">NRRL 20438</strain>
    </source>
</reference>
<keyword evidence="2" id="KW-0472">Membrane</keyword>
<dbReference type="AlphaFoldDB" id="A0A428T7H3"/>
<dbReference type="EMBL" id="NIZV01000244">
    <property type="protein sequence ID" value="RSL97989.1"/>
    <property type="molecule type" value="Genomic_DNA"/>
</dbReference>
<proteinExistence type="predicted"/>
<organism evidence="3 4">
    <name type="scientific">Fusarium ambrosium</name>
    <dbReference type="NCBI Taxonomy" id="131363"/>
    <lineage>
        <taxon>Eukaryota</taxon>
        <taxon>Fungi</taxon>
        <taxon>Dikarya</taxon>
        <taxon>Ascomycota</taxon>
        <taxon>Pezizomycotina</taxon>
        <taxon>Sordariomycetes</taxon>
        <taxon>Hypocreomycetidae</taxon>
        <taxon>Hypocreales</taxon>
        <taxon>Nectriaceae</taxon>
        <taxon>Fusarium</taxon>
        <taxon>Fusarium solani species complex</taxon>
    </lineage>
</organism>
<keyword evidence="4" id="KW-1185">Reference proteome</keyword>
<evidence type="ECO:0000313" key="4">
    <source>
        <dbReference type="Proteomes" id="UP000288429"/>
    </source>
</evidence>
<gene>
    <name evidence="3" type="ORF">CDV31_012786</name>
</gene>
<dbReference type="Proteomes" id="UP000288429">
    <property type="component" value="Unassembled WGS sequence"/>
</dbReference>
<sequence>MLSVHYRELHLPAHSKHGCVQTRRGVAEFERSPQRDRDTLLYGSRARRDDVLGVQVVVIIYINYLTFHMTRRTDREPRVRRSCERCRKPREVYDNSSPSPSNSSHHQDVE</sequence>
<evidence type="ECO:0000313" key="3">
    <source>
        <dbReference type="EMBL" id="RSL97989.1"/>
    </source>
</evidence>
<feature type="compositionally biased region" description="Low complexity" evidence="1">
    <location>
        <begin position="95"/>
        <end position="104"/>
    </location>
</feature>
<evidence type="ECO:0000256" key="2">
    <source>
        <dbReference type="SAM" id="Phobius"/>
    </source>
</evidence>
<accession>A0A428T7H3</accession>
<evidence type="ECO:0000256" key="1">
    <source>
        <dbReference type="SAM" id="MobiDB-lite"/>
    </source>
</evidence>